<dbReference type="PANTHER" id="PTHR47679">
    <property type="entry name" value="PROTEIN TORNADO 1"/>
    <property type="match status" value="1"/>
</dbReference>
<sequence length="409" mass="46206">MVTTTALLRRKDFAPHSCLLELTAVHDADVAQLKATLTGRASTSLEEVKLDLSGLFQQNHRNKKLRKLFKALGDLPHLKTLRFHYGMMERLPIPLLTIALSLSTEKLEILELNQVNLTGTPPEFEVFWETLRRHASLQVFSFSSSGCSSAGSVNQLLRALAETPKLEKVVLYSHDGKCPWGRLEGTAVESLCRSETLQDLQHLVLYDSSDAIHNFFTDEHTSAMARALSNNNPQPLQQPLQQNNIQSQLEEVMISCWPLGRQGVDALCQMLRTNTSLLKCTMVVYELGHDNNTQETCTMPELATALQSNTTLQSFEIHGSTELGKWLEEAFLIMMQSNYTLTTLKLCQDEALFLRPFLQFYLALNKAGRKLLDQNATREDWVSALIRVRQDLSCIFYFLSTNPLLCSNR</sequence>
<organism evidence="1 2">
    <name type="scientific">Seminavis robusta</name>
    <dbReference type="NCBI Taxonomy" id="568900"/>
    <lineage>
        <taxon>Eukaryota</taxon>
        <taxon>Sar</taxon>
        <taxon>Stramenopiles</taxon>
        <taxon>Ochrophyta</taxon>
        <taxon>Bacillariophyta</taxon>
        <taxon>Bacillariophyceae</taxon>
        <taxon>Bacillariophycidae</taxon>
        <taxon>Naviculales</taxon>
        <taxon>Naviculaceae</taxon>
        <taxon>Seminavis</taxon>
    </lineage>
</organism>
<dbReference type="AlphaFoldDB" id="A0A9N8DPF3"/>
<comment type="caution">
    <text evidence="1">The sequence shown here is derived from an EMBL/GenBank/DDBJ whole genome shotgun (WGS) entry which is preliminary data.</text>
</comment>
<dbReference type="InterPro" id="IPR032675">
    <property type="entry name" value="LRR_dom_sf"/>
</dbReference>
<dbReference type="EMBL" id="CAICTM010000275">
    <property type="protein sequence ID" value="CAB9506717.1"/>
    <property type="molecule type" value="Genomic_DNA"/>
</dbReference>
<reference evidence="1" key="1">
    <citation type="submission" date="2020-06" db="EMBL/GenBank/DDBJ databases">
        <authorList>
            <consortium name="Plant Systems Biology data submission"/>
        </authorList>
    </citation>
    <scope>NUCLEOTIDE SEQUENCE</scope>
    <source>
        <strain evidence="1">D6</strain>
    </source>
</reference>
<dbReference type="Proteomes" id="UP001153069">
    <property type="component" value="Unassembled WGS sequence"/>
</dbReference>
<evidence type="ECO:0000313" key="1">
    <source>
        <dbReference type="EMBL" id="CAB9506717.1"/>
    </source>
</evidence>
<gene>
    <name evidence="1" type="ORF">SEMRO_276_G106030.1</name>
</gene>
<keyword evidence="2" id="KW-1185">Reference proteome</keyword>
<name>A0A9N8DPF3_9STRA</name>
<proteinExistence type="predicted"/>
<dbReference type="SUPFAM" id="SSF52047">
    <property type="entry name" value="RNI-like"/>
    <property type="match status" value="1"/>
</dbReference>
<dbReference type="PANTHER" id="PTHR47679:SF2">
    <property type="entry name" value="C-TERMINAL OF ROC (COR) DOMAIN-CONTAINING PROTEIN"/>
    <property type="match status" value="1"/>
</dbReference>
<dbReference type="Gene3D" id="3.80.10.10">
    <property type="entry name" value="Ribonuclease Inhibitor"/>
    <property type="match status" value="1"/>
</dbReference>
<accession>A0A9N8DPF3</accession>
<protein>
    <submittedName>
        <fullName evidence="1">Uncharacterized protein</fullName>
    </submittedName>
</protein>
<evidence type="ECO:0000313" key="2">
    <source>
        <dbReference type="Proteomes" id="UP001153069"/>
    </source>
</evidence>